<dbReference type="Proteomes" id="UP000184442">
    <property type="component" value="Unassembled WGS sequence"/>
</dbReference>
<dbReference type="EMBL" id="FQZS01000005">
    <property type="protein sequence ID" value="SHI61273.1"/>
    <property type="molecule type" value="Genomic_DNA"/>
</dbReference>
<evidence type="ECO:0000313" key="3">
    <source>
        <dbReference type="Proteomes" id="UP000184442"/>
    </source>
</evidence>
<keyword evidence="3" id="KW-1185">Reference proteome</keyword>
<keyword evidence="2" id="KW-0808">Transferase</keyword>
<dbReference type="CDD" id="cd04301">
    <property type="entry name" value="NAT_SF"/>
    <property type="match status" value="1"/>
</dbReference>
<dbReference type="OrthoDB" id="9775804at2"/>
<feature type="domain" description="N-acetyltransferase" evidence="1">
    <location>
        <begin position="1"/>
        <end position="144"/>
    </location>
</feature>
<sequence>MKYDILKVSDIEKTIPFYIEYYNEVEGAQWTEETAYKRIHQVVTTEDSYGLTLSIDNSIIGFAMGYFVQYDDGKSYDLIEIVISHRYQRKGIGTMFMKELERRVKELGAFLIQMEVVNDEMHNNFYGKLGYRDVKNLILKSKII</sequence>
<name>A0A1M6CK16_9FIRM</name>
<gene>
    <name evidence="2" type="ORF">SAMN02745176_00815</name>
</gene>
<dbReference type="InterPro" id="IPR000182">
    <property type="entry name" value="GNAT_dom"/>
</dbReference>
<evidence type="ECO:0000259" key="1">
    <source>
        <dbReference type="PROSITE" id="PS51186"/>
    </source>
</evidence>
<evidence type="ECO:0000313" key="2">
    <source>
        <dbReference type="EMBL" id="SHI61273.1"/>
    </source>
</evidence>
<dbReference type="PROSITE" id="PS51186">
    <property type="entry name" value="GNAT"/>
    <property type="match status" value="1"/>
</dbReference>
<dbReference type="GO" id="GO:0016747">
    <property type="term" value="F:acyltransferase activity, transferring groups other than amino-acyl groups"/>
    <property type="evidence" value="ECO:0007669"/>
    <property type="project" value="InterPro"/>
</dbReference>
<dbReference type="STRING" id="1122184.SAMN02745176_00815"/>
<reference evidence="2 3" key="1">
    <citation type="submission" date="2016-11" db="EMBL/GenBank/DDBJ databases">
        <authorList>
            <person name="Jaros S."/>
            <person name="Januszkiewicz K."/>
            <person name="Wedrychowicz H."/>
        </authorList>
    </citation>
    <scope>NUCLEOTIDE SEQUENCE [LARGE SCALE GENOMIC DNA]</scope>
    <source>
        <strain evidence="2 3">DSM 19022</strain>
    </source>
</reference>
<dbReference type="SUPFAM" id="SSF55729">
    <property type="entry name" value="Acyl-CoA N-acyltransferases (Nat)"/>
    <property type="match status" value="1"/>
</dbReference>
<dbReference type="RefSeq" id="WP_073024819.1">
    <property type="nucleotide sequence ID" value="NZ_FQZS01000005.1"/>
</dbReference>
<proteinExistence type="predicted"/>
<protein>
    <submittedName>
        <fullName evidence="2">Predicted N-acetyltransferase YhbS</fullName>
    </submittedName>
</protein>
<organism evidence="2 3">
    <name type="scientific">Lutispora thermophila DSM 19022</name>
    <dbReference type="NCBI Taxonomy" id="1122184"/>
    <lineage>
        <taxon>Bacteria</taxon>
        <taxon>Bacillati</taxon>
        <taxon>Bacillota</taxon>
        <taxon>Clostridia</taxon>
        <taxon>Lutisporales</taxon>
        <taxon>Lutisporaceae</taxon>
        <taxon>Lutispora</taxon>
    </lineage>
</organism>
<dbReference type="Gene3D" id="3.40.630.30">
    <property type="match status" value="1"/>
</dbReference>
<dbReference type="AlphaFoldDB" id="A0A1M6CK16"/>
<dbReference type="InterPro" id="IPR016181">
    <property type="entry name" value="Acyl_CoA_acyltransferase"/>
</dbReference>
<accession>A0A1M6CK16</accession>
<dbReference type="Pfam" id="PF00583">
    <property type="entry name" value="Acetyltransf_1"/>
    <property type="match status" value="1"/>
</dbReference>